<comment type="similarity">
    <text evidence="4">Belongs to the peptidase C56 family. HSP31-like subfamily.</text>
</comment>
<dbReference type="EC" id="4.2.1.130" evidence="1"/>
<dbReference type="SUPFAM" id="SSF52317">
    <property type="entry name" value="Class I glutamine amidotransferase-like"/>
    <property type="match status" value="1"/>
</dbReference>
<dbReference type="InterPro" id="IPR002818">
    <property type="entry name" value="DJ-1/PfpI"/>
</dbReference>
<gene>
    <name evidence="7" type="ORF">BCR33DRAFT_698769</name>
</gene>
<dbReference type="GO" id="GO:0019243">
    <property type="term" value="P:methylglyoxal catabolic process to D-lactate via S-lactoyl-glutathione"/>
    <property type="evidence" value="ECO:0007669"/>
    <property type="project" value="TreeGrafter"/>
</dbReference>
<proteinExistence type="inferred from homology"/>
<dbReference type="InterPro" id="IPR050325">
    <property type="entry name" value="Prot/Nucl_acid_deglycase"/>
</dbReference>
<protein>
    <recommendedName>
        <fullName evidence="1">D-lactate dehydratase</fullName>
        <ecNumber evidence="1">4.2.1.130</ecNumber>
    </recommendedName>
</protein>
<evidence type="ECO:0000256" key="5">
    <source>
        <dbReference type="ARBA" id="ARBA00048082"/>
    </source>
</evidence>
<keyword evidence="2" id="KW-0346">Stress response</keyword>
<dbReference type="EMBL" id="MCGO01000029">
    <property type="protein sequence ID" value="ORY42273.1"/>
    <property type="molecule type" value="Genomic_DNA"/>
</dbReference>
<feature type="domain" description="DJ-1/PfpI" evidence="6">
    <location>
        <begin position="79"/>
        <end position="220"/>
    </location>
</feature>
<dbReference type="PANTHER" id="PTHR48094">
    <property type="entry name" value="PROTEIN/NUCLEIC ACID DEGLYCASE DJ-1-RELATED"/>
    <property type="match status" value="1"/>
</dbReference>
<evidence type="ECO:0000256" key="4">
    <source>
        <dbReference type="ARBA" id="ARBA00038493"/>
    </source>
</evidence>
<evidence type="ECO:0000256" key="1">
    <source>
        <dbReference type="ARBA" id="ARBA00013134"/>
    </source>
</evidence>
<dbReference type="InterPro" id="IPR029062">
    <property type="entry name" value="Class_I_gatase-like"/>
</dbReference>
<dbReference type="Pfam" id="PF01965">
    <property type="entry name" value="DJ-1_PfpI"/>
    <property type="match status" value="1"/>
</dbReference>
<keyword evidence="3" id="KW-0456">Lyase</keyword>
<evidence type="ECO:0000256" key="2">
    <source>
        <dbReference type="ARBA" id="ARBA00023016"/>
    </source>
</evidence>
<dbReference type="GO" id="GO:0019172">
    <property type="term" value="F:glyoxalase III activity"/>
    <property type="evidence" value="ECO:0007669"/>
    <property type="project" value="UniProtKB-EC"/>
</dbReference>
<dbReference type="CDD" id="cd03141">
    <property type="entry name" value="GATase1_Hsp31_like"/>
    <property type="match status" value="1"/>
</dbReference>
<sequence>MKSILFVLTNHADLGTTGKKTGYWVSEVAHPYNHLKNHFNITFASPKGGVAPVDPGSVQAHADDAEVIAFLADPVAKDMIANTKVLSTLKPSDYDCILYPGGHGPMYDLYSDATSLEFCRQMYEDKKIVAALCHGPAGIAQVKLSDGSYMVKGKNVTGFANTEEDAVQLSQFMPFLLEDVLKANGGIYSKTADWGSHVVVDGKLVTGQNPGSALDLAKKVEELLA</sequence>
<dbReference type="PANTHER" id="PTHR48094:SF11">
    <property type="entry name" value="GLUTATHIONE-INDEPENDENT GLYOXALASE HSP31-RELATED"/>
    <property type="match status" value="1"/>
</dbReference>
<dbReference type="GO" id="GO:0005737">
    <property type="term" value="C:cytoplasm"/>
    <property type="evidence" value="ECO:0007669"/>
    <property type="project" value="TreeGrafter"/>
</dbReference>
<dbReference type="Gene3D" id="3.40.50.880">
    <property type="match status" value="1"/>
</dbReference>
<evidence type="ECO:0000256" key="3">
    <source>
        <dbReference type="ARBA" id="ARBA00023239"/>
    </source>
</evidence>
<reference evidence="7 8" key="1">
    <citation type="submission" date="2016-07" db="EMBL/GenBank/DDBJ databases">
        <title>Pervasive Adenine N6-methylation of Active Genes in Fungi.</title>
        <authorList>
            <consortium name="DOE Joint Genome Institute"/>
            <person name="Mondo S.J."/>
            <person name="Dannebaum R.O."/>
            <person name="Kuo R.C."/>
            <person name="Labutti K."/>
            <person name="Haridas S."/>
            <person name="Kuo A."/>
            <person name="Salamov A."/>
            <person name="Ahrendt S.R."/>
            <person name="Lipzen A."/>
            <person name="Sullivan W."/>
            <person name="Andreopoulos W.B."/>
            <person name="Clum A."/>
            <person name="Lindquist E."/>
            <person name="Daum C."/>
            <person name="Ramamoorthy G.K."/>
            <person name="Gryganskyi A."/>
            <person name="Culley D."/>
            <person name="Magnuson J.K."/>
            <person name="James T.Y."/>
            <person name="O'Malley M.A."/>
            <person name="Stajich J.E."/>
            <person name="Spatafora J.W."/>
            <person name="Visel A."/>
            <person name="Grigoriev I.V."/>
        </authorList>
    </citation>
    <scope>NUCLEOTIDE SEQUENCE [LARGE SCALE GENOMIC DNA]</scope>
    <source>
        <strain evidence="7 8">JEL800</strain>
    </source>
</reference>
<dbReference type="Proteomes" id="UP000193642">
    <property type="component" value="Unassembled WGS sequence"/>
</dbReference>
<evidence type="ECO:0000313" key="8">
    <source>
        <dbReference type="Proteomes" id="UP000193642"/>
    </source>
</evidence>
<name>A0A1Y2C5F9_9FUNG</name>
<organism evidence="7 8">
    <name type="scientific">Rhizoclosmatium globosum</name>
    <dbReference type="NCBI Taxonomy" id="329046"/>
    <lineage>
        <taxon>Eukaryota</taxon>
        <taxon>Fungi</taxon>
        <taxon>Fungi incertae sedis</taxon>
        <taxon>Chytridiomycota</taxon>
        <taxon>Chytridiomycota incertae sedis</taxon>
        <taxon>Chytridiomycetes</taxon>
        <taxon>Chytridiales</taxon>
        <taxon>Chytriomycetaceae</taxon>
        <taxon>Rhizoclosmatium</taxon>
    </lineage>
</organism>
<keyword evidence="8" id="KW-1185">Reference proteome</keyword>
<evidence type="ECO:0000259" key="6">
    <source>
        <dbReference type="Pfam" id="PF01965"/>
    </source>
</evidence>
<dbReference type="OrthoDB" id="543156at2759"/>
<comment type="caution">
    <text evidence="7">The sequence shown here is derived from an EMBL/GenBank/DDBJ whole genome shotgun (WGS) entry which is preliminary data.</text>
</comment>
<evidence type="ECO:0000313" key="7">
    <source>
        <dbReference type="EMBL" id="ORY42273.1"/>
    </source>
</evidence>
<accession>A0A1Y2C5F9</accession>
<comment type="catalytic activity">
    <reaction evidence="5">
        <text>methylglyoxal + H2O = (R)-lactate + H(+)</text>
        <dbReference type="Rhea" id="RHEA:27754"/>
        <dbReference type="ChEBI" id="CHEBI:15377"/>
        <dbReference type="ChEBI" id="CHEBI:15378"/>
        <dbReference type="ChEBI" id="CHEBI:16004"/>
        <dbReference type="ChEBI" id="CHEBI:17158"/>
        <dbReference type="EC" id="4.2.1.130"/>
    </reaction>
</comment>
<dbReference type="AlphaFoldDB" id="A0A1Y2C5F9"/>
<dbReference type="STRING" id="329046.A0A1Y2C5F9"/>